<gene>
    <name evidence="1" type="ordered locus">PMM0423</name>
</gene>
<evidence type="ECO:0000313" key="1">
    <source>
        <dbReference type="EMBL" id="CAE18882.1"/>
    </source>
</evidence>
<dbReference type="OrthoDB" id="5294764at2"/>
<organism evidence="1 2">
    <name type="scientific">Prochlorococcus marinus subsp. pastoris (strain CCMP1986 / NIES-2087 / MED4)</name>
    <dbReference type="NCBI Taxonomy" id="59919"/>
    <lineage>
        <taxon>Bacteria</taxon>
        <taxon>Bacillati</taxon>
        <taxon>Cyanobacteriota</taxon>
        <taxon>Cyanophyceae</taxon>
        <taxon>Synechococcales</taxon>
        <taxon>Prochlorococcaceae</taxon>
        <taxon>Prochlorococcus</taxon>
    </lineage>
</organism>
<evidence type="ECO:0000313" key="2">
    <source>
        <dbReference type="Proteomes" id="UP000001026"/>
    </source>
</evidence>
<evidence type="ECO:0008006" key="3">
    <source>
        <dbReference type="Google" id="ProtNLM"/>
    </source>
</evidence>
<dbReference type="PANTHER" id="PTHR34290:SF2">
    <property type="entry name" value="OS04G0668800 PROTEIN"/>
    <property type="match status" value="1"/>
</dbReference>
<dbReference type="RefSeq" id="WP_011132059.1">
    <property type="nucleotide sequence ID" value="NC_005072.1"/>
</dbReference>
<protein>
    <recommendedName>
        <fullName evidence="3">Cell division inhibitor</fullName>
    </recommendedName>
</protein>
<dbReference type="PANTHER" id="PTHR34290">
    <property type="entry name" value="SI:CH73-390P7.2"/>
    <property type="match status" value="1"/>
</dbReference>
<dbReference type="HOGENOM" id="CLU_086500_2_0_3"/>
<dbReference type="InterPro" id="IPR044691">
    <property type="entry name" value="DCC1_Trx"/>
</dbReference>
<dbReference type="AlphaFoldDB" id="Q7V2P9"/>
<dbReference type="Proteomes" id="UP000001026">
    <property type="component" value="Chromosome"/>
</dbReference>
<dbReference type="Pfam" id="PF04134">
    <property type="entry name" value="DCC1-like"/>
    <property type="match status" value="1"/>
</dbReference>
<sequence length="130" mass="15151">MQNKLIFLFDGGCPLCLRETNFLKSKDELNKIDFVDINNINYNPSLFKDISYAEAMSNLHGILENGNIIKGLDVLAYSYELIGLGWVYYPLKIEFFAPVLRLFYKYWAKYRLKITGRSNIEKLCTSECKQ</sequence>
<dbReference type="STRING" id="59919.PMM0423"/>
<accession>Q7V2P9</accession>
<reference evidence="1 2" key="1">
    <citation type="journal article" date="2003" name="Nature">
        <title>Genome divergence in two Prochlorococcus ecotypes reflects oceanic niche differentiation.</title>
        <authorList>
            <person name="Rocap G."/>
            <person name="Larimer F.W."/>
            <person name="Lamerdin J.E."/>
            <person name="Malfatti S."/>
            <person name="Chain P."/>
            <person name="Ahlgren N.A."/>
            <person name="Arellano A."/>
            <person name="Coleman M."/>
            <person name="Hauser L."/>
            <person name="Hess W.R."/>
            <person name="Johnson Z.I."/>
            <person name="Land M.L."/>
            <person name="Lindell D."/>
            <person name="Post A.F."/>
            <person name="Regala W."/>
            <person name="Shah M."/>
            <person name="Shaw S.L."/>
            <person name="Steglich C."/>
            <person name="Sullivan M.B."/>
            <person name="Ting C.S."/>
            <person name="Tolonen A."/>
            <person name="Webb E.A."/>
            <person name="Zinser E.R."/>
            <person name="Chisholm S.W."/>
        </authorList>
    </citation>
    <scope>NUCLEOTIDE SEQUENCE [LARGE SCALE GENOMIC DNA]</scope>
    <source>
        <strain evidence="2">CCMP1986 / NIES-2087 / MED4</strain>
    </source>
</reference>
<name>Q7V2P9_PROMP</name>
<dbReference type="InterPro" id="IPR007263">
    <property type="entry name" value="DCC1-like"/>
</dbReference>
<proteinExistence type="predicted"/>
<dbReference type="eggNOG" id="COG3011">
    <property type="taxonomic scope" value="Bacteria"/>
</dbReference>
<dbReference type="GO" id="GO:0015035">
    <property type="term" value="F:protein-disulfide reductase activity"/>
    <property type="evidence" value="ECO:0007669"/>
    <property type="project" value="InterPro"/>
</dbReference>
<dbReference type="KEGG" id="pmm:PMM0423"/>
<dbReference type="EMBL" id="BX548174">
    <property type="protein sequence ID" value="CAE18882.1"/>
    <property type="molecule type" value="Genomic_DNA"/>
</dbReference>